<gene>
    <name evidence="1" type="ORF">D7V93_34595</name>
</gene>
<reference evidence="2" key="1">
    <citation type="submission" date="2018-09" db="EMBL/GenBank/DDBJ databases">
        <authorList>
            <person name="Livingstone P.G."/>
            <person name="Whitworth D.E."/>
        </authorList>
    </citation>
    <scope>NUCLEOTIDE SEQUENCE [LARGE SCALE GENOMIC DNA]</scope>
    <source>
        <strain evidence="2">CA051B</strain>
    </source>
</reference>
<protein>
    <submittedName>
        <fullName evidence="1">DUF3396 domain-containing protein</fullName>
    </submittedName>
</protein>
<dbReference type="Pfam" id="PF11876">
    <property type="entry name" value="TsiV"/>
    <property type="match status" value="1"/>
</dbReference>
<organism evidence="1 2">
    <name type="scientific">Corallococcus llansteffanensis</name>
    <dbReference type="NCBI Taxonomy" id="2316731"/>
    <lineage>
        <taxon>Bacteria</taxon>
        <taxon>Pseudomonadati</taxon>
        <taxon>Myxococcota</taxon>
        <taxon>Myxococcia</taxon>
        <taxon>Myxococcales</taxon>
        <taxon>Cystobacterineae</taxon>
        <taxon>Myxococcaceae</taxon>
        <taxon>Corallococcus</taxon>
    </lineage>
</organism>
<dbReference type="AlphaFoldDB" id="A0A3A8NQV6"/>
<evidence type="ECO:0000313" key="1">
    <source>
        <dbReference type="EMBL" id="RKH46608.1"/>
    </source>
</evidence>
<accession>A0A3A8NQV6</accession>
<name>A0A3A8NQV6_9BACT</name>
<sequence>MVRSRPMTMEPPRMQVIRGGRAVTQEDVSICFYLPRSTMEVVPSISSALQIYLDAIGPQTLNHYLGDDGEWWRLDDAGWAAVRGQLHDPLRALASLTNDAPYPEKYEFGYDGKDIHSRIFGRKPGAVTAVRFGLPLSWLKTHGPQRVRELALALAAPLPFSSGHAGLSVTGFLEVVRIMDEVVPQLLPHPGVDVQNLSQTALEIGTRLRVPHWLTFIGDPALKQMGGPDFLRAQLHAPGTTVESLDASRAVVTLGSAPEGGGPDQPLPAYRELARVLEPWAYHPKSCPGFSPEDAFLRWERRFLD</sequence>
<dbReference type="InterPro" id="IPR021815">
    <property type="entry name" value="TsiV"/>
</dbReference>
<dbReference type="EMBL" id="RAWB01000545">
    <property type="protein sequence ID" value="RKH46608.1"/>
    <property type="molecule type" value="Genomic_DNA"/>
</dbReference>
<comment type="caution">
    <text evidence="1">The sequence shown here is derived from an EMBL/GenBank/DDBJ whole genome shotgun (WGS) entry which is preliminary data.</text>
</comment>
<evidence type="ECO:0000313" key="2">
    <source>
        <dbReference type="Proteomes" id="UP000272888"/>
    </source>
</evidence>
<keyword evidence="2" id="KW-1185">Reference proteome</keyword>
<dbReference type="Proteomes" id="UP000272888">
    <property type="component" value="Unassembled WGS sequence"/>
</dbReference>
<proteinExistence type="predicted"/>